<protein>
    <submittedName>
        <fullName evidence="1">Uncharacterized protein</fullName>
    </submittedName>
</protein>
<keyword evidence="2" id="KW-1185">Reference proteome</keyword>
<proteinExistence type="predicted"/>
<accession>A0AAI9ZPS6</accession>
<organism evidence="1 2">
    <name type="scientific">Colletotrichum phormii</name>
    <dbReference type="NCBI Taxonomy" id="359342"/>
    <lineage>
        <taxon>Eukaryota</taxon>
        <taxon>Fungi</taxon>
        <taxon>Dikarya</taxon>
        <taxon>Ascomycota</taxon>
        <taxon>Pezizomycotina</taxon>
        <taxon>Sordariomycetes</taxon>
        <taxon>Hypocreomycetidae</taxon>
        <taxon>Glomerellales</taxon>
        <taxon>Glomerellaceae</taxon>
        <taxon>Colletotrichum</taxon>
        <taxon>Colletotrichum acutatum species complex</taxon>
    </lineage>
</organism>
<dbReference type="Proteomes" id="UP001243989">
    <property type="component" value="Unassembled WGS sequence"/>
</dbReference>
<evidence type="ECO:0000313" key="2">
    <source>
        <dbReference type="Proteomes" id="UP001243989"/>
    </source>
</evidence>
<dbReference type="AlphaFoldDB" id="A0AAI9ZPS6"/>
<feature type="non-terminal residue" evidence="1">
    <location>
        <position position="60"/>
    </location>
</feature>
<dbReference type="EMBL" id="JAHMHQ010000015">
    <property type="protein sequence ID" value="KAK1634547.1"/>
    <property type="molecule type" value="Genomic_DNA"/>
</dbReference>
<reference evidence="1" key="1">
    <citation type="submission" date="2021-06" db="EMBL/GenBank/DDBJ databases">
        <title>Comparative genomics, transcriptomics and evolutionary studies reveal genomic signatures of adaptation to plant cell wall in hemibiotrophic fungi.</title>
        <authorList>
            <consortium name="DOE Joint Genome Institute"/>
            <person name="Baroncelli R."/>
            <person name="Diaz J.F."/>
            <person name="Benocci T."/>
            <person name="Peng M."/>
            <person name="Battaglia E."/>
            <person name="Haridas S."/>
            <person name="Andreopoulos W."/>
            <person name="Labutti K."/>
            <person name="Pangilinan J."/>
            <person name="Floch G.L."/>
            <person name="Makela M.R."/>
            <person name="Henrissat B."/>
            <person name="Grigoriev I.V."/>
            <person name="Crouch J.A."/>
            <person name="De Vries R.P."/>
            <person name="Sukno S.A."/>
            <person name="Thon M.R."/>
        </authorList>
    </citation>
    <scope>NUCLEOTIDE SEQUENCE</scope>
    <source>
        <strain evidence="1">CBS 102054</strain>
    </source>
</reference>
<gene>
    <name evidence="1" type="ORF">BDP81DRAFT_433011</name>
</gene>
<dbReference type="GeneID" id="85475693"/>
<comment type="caution">
    <text evidence="1">The sequence shown here is derived from an EMBL/GenBank/DDBJ whole genome shotgun (WGS) entry which is preliminary data.</text>
</comment>
<name>A0AAI9ZPS6_9PEZI</name>
<evidence type="ECO:0000313" key="1">
    <source>
        <dbReference type="EMBL" id="KAK1634547.1"/>
    </source>
</evidence>
<dbReference type="RefSeq" id="XP_060443154.1">
    <property type="nucleotide sequence ID" value="XM_060590831.1"/>
</dbReference>
<sequence length="60" mass="6479">MVLFQDGGRSILRRPTEISTRIYSGSPGRSLEIPRTISELAIIPRLYSAGHAGLLGVGKL</sequence>